<evidence type="ECO:0000256" key="3">
    <source>
        <dbReference type="ARBA" id="ARBA00023053"/>
    </source>
</evidence>
<dbReference type="Pfam" id="PF00171">
    <property type="entry name" value="Aldedh"/>
    <property type="match status" value="2"/>
</dbReference>
<dbReference type="Gene3D" id="3.40.605.10">
    <property type="entry name" value="Aldehyde Dehydrogenase, Chain A, domain 1"/>
    <property type="match status" value="2"/>
</dbReference>
<sequence length="239" mass="26212">MWRFAVGAAGRALTRNRGSDWASALGAVRAKYLRAIAAKITERKSELAKLEAINCGKPLDEAAWDMDDVAGCFEYYADLAECWDAKQNASVSLPMESFKSYVLKEPIGVIALITPWNYPLLMATWKVAPALAADILTGLGHEAGAPLASHPLVDRIAFTGSSATGSKIMAAAAQLVKKLVAMVHSFLGDFYVNKLDYVCNVADNRPYYFYFKQLLNGQFLDAFGRMVKFVVLHLDLSCM</sequence>
<comment type="similarity">
    <text evidence="1">Belongs to the aldehyde dehydrogenase family.</text>
</comment>
<keyword evidence="3" id="KW-0915">Sodium</keyword>
<evidence type="ECO:0000256" key="5">
    <source>
        <dbReference type="ARBA" id="ARBA00047421"/>
    </source>
</evidence>
<name>A0A058ZTD2_EUCGR</name>
<dbReference type="Gramene" id="KCW45042">
    <property type="protein sequence ID" value="KCW45042"/>
    <property type="gene ID" value="EUGRSUZ_L01365"/>
</dbReference>
<keyword evidence="2" id="KW-0520">NAD</keyword>
<evidence type="ECO:0000256" key="4">
    <source>
        <dbReference type="ARBA" id="ARBA00039138"/>
    </source>
</evidence>
<reference evidence="8" key="2">
    <citation type="journal article" date="2014" name="Nature">
        <title>The genome of Eucalyptus grandis.</title>
        <authorList>
            <person name="Myburg A.A."/>
            <person name="Grattapaglia D."/>
            <person name="Tuskan G.A."/>
            <person name="Hellsten U."/>
            <person name="Hayes R.D."/>
            <person name="Grimwood J."/>
            <person name="Jenkins J."/>
            <person name="Lindquist E."/>
            <person name="Tice H."/>
            <person name="Bauer D."/>
            <person name="Goodstein D.M."/>
            <person name="Dubchak I."/>
            <person name="Poliakov A."/>
            <person name="Mizrachi E."/>
            <person name="Kullan A.R."/>
            <person name="Hussey S.G."/>
            <person name="Pinard D."/>
            <person name="van der Merwe K."/>
            <person name="Singh P."/>
            <person name="van Jaarsveld I."/>
            <person name="Silva-Junior O.B."/>
            <person name="Togawa R.C."/>
            <person name="Pappas M.R."/>
            <person name="Faria D.A."/>
            <person name="Sansaloni C.P."/>
            <person name="Petroli C.D."/>
            <person name="Yang X."/>
            <person name="Ranjan P."/>
            <person name="Tschaplinski T.J."/>
            <person name="Ye C.Y."/>
            <person name="Li T."/>
            <person name="Sterck L."/>
            <person name="Vanneste K."/>
            <person name="Murat F."/>
            <person name="Soler M."/>
            <person name="Clemente H.S."/>
            <person name="Saidi N."/>
            <person name="Cassan-Wang H."/>
            <person name="Dunand C."/>
            <person name="Hefer C.A."/>
            <person name="Bornberg-Bauer E."/>
            <person name="Kersting A.R."/>
            <person name="Vining K."/>
            <person name="Amarasinghe V."/>
            <person name="Ranik M."/>
            <person name="Naithani S."/>
            <person name="Elser J."/>
            <person name="Boyd A.E."/>
            <person name="Liston A."/>
            <person name="Spatafora J.W."/>
            <person name="Dharmwardhana P."/>
            <person name="Raja R."/>
            <person name="Sullivan C."/>
            <person name="Romanel E."/>
            <person name="Alves-Ferreira M."/>
            <person name="Kulheim C."/>
            <person name="Foley W."/>
            <person name="Carocha V."/>
            <person name="Paiva J."/>
            <person name="Kudrna D."/>
            <person name="Brommonschenkel S.H."/>
            <person name="Pasquali G."/>
            <person name="Byrne M."/>
            <person name="Rigault P."/>
            <person name="Tibbits J."/>
            <person name="Spokevicius A."/>
            <person name="Jones R.C."/>
            <person name="Steane D.A."/>
            <person name="Vaillancourt R.E."/>
            <person name="Potts B.M."/>
            <person name="Joubert F."/>
            <person name="Barry K."/>
            <person name="Pappas G.J."/>
            <person name="Strauss S.H."/>
            <person name="Jaiswal P."/>
            <person name="Grima-Pettenati J."/>
            <person name="Salse J."/>
            <person name="Van de Peer Y."/>
            <person name="Rokhsar D.S."/>
            <person name="Schmutz J."/>
        </authorList>
    </citation>
    <scope>NUCLEOTIDE SEQUENCE</scope>
    <source>
        <tissue evidence="8">Leaf extractions</tissue>
    </source>
</reference>
<protein>
    <recommendedName>
        <fullName evidence="4">aminobutyraldehyde dehydrogenase</fullName>
        <ecNumber evidence="4">1.2.1.19</ecNumber>
    </recommendedName>
</protein>
<evidence type="ECO:0000313" key="9">
    <source>
        <dbReference type="EMBL" id="KCW45042.1"/>
    </source>
</evidence>
<dbReference type="EC" id="1.2.1.19" evidence="4"/>
<dbReference type="InterPro" id="IPR016162">
    <property type="entry name" value="Ald_DH_N"/>
</dbReference>
<evidence type="ECO:0000256" key="2">
    <source>
        <dbReference type="ARBA" id="ARBA00023027"/>
    </source>
</evidence>
<evidence type="ECO:0000256" key="6">
    <source>
        <dbReference type="ARBA" id="ARBA00049215"/>
    </source>
</evidence>
<evidence type="ECO:0000313" key="10">
    <source>
        <dbReference type="Proteomes" id="UP000030711"/>
    </source>
</evidence>
<reference evidence="8" key="3">
    <citation type="submission" date="2023-04" db="EMBL/GenBank/DDBJ databases">
        <title>WGS assembly of Eucalyptus grandis.</title>
        <authorList>
            <person name="Myburg A."/>
            <person name="Grattapaglia D."/>
            <person name="Tuskan G."/>
            <person name="Hellsten U."/>
            <person name="Hayes R."/>
            <person name="Grimwood J."/>
            <person name="Jenkins J."/>
            <person name="Lindquist E."/>
            <person name="Tice H."/>
            <person name="Bauer D."/>
            <person name="Goodstein D."/>
            <person name="Dubchak I."/>
            <person name="Poliakov A."/>
            <person name="Mizrachi E."/>
            <person name="Kullan A."/>
            <person name="Hussey S."/>
            <person name="Pinard D."/>
            <person name="Van D."/>
            <person name="Singh P."/>
            <person name="Van J."/>
            <person name="Silva-Junior O."/>
            <person name="Togawa R."/>
            <person name="Pappas M."/>
            <person name="Faria D."/>
            <person name="Sansaloni C."/>
            <person name="Petroli C."/>
            <person name="Yang X."/>
            <person name="Ranjan P."/>
            <person name="Tschaplinski T."/>
            <person name="Ye C."/>
            <person name="Li T."/>
            <person name="Sterck L."/>
            <person name="Vanneste K."/>
            <person name="Murat F."/>
            <person name="Soler M."/>
            <person name="Clemente H."/>
            <person name="Saidi N."/>
            <person name="Cassan-Wang H."/>
            <person name="Dunand C."/>
            <person name="Hefer C."/>
            <person name="Bornberg-Bauer E."/>
            <person name="Kersting A."/>
            <person name="Vining K."/>
            <person name="Amarasinghe V."/>
            <person name="Ranik M."/>
            <person name="Naithani S."/>
            <person name="Elser J."/>
            <person name="Boyd A."/>
            <person name="Liston A."/>
            <person name="Spatafora J."/>
            <person name="Dharmwardhana P."/>
            <person name="Raja R."/>
            <person name="Sullivan C."/>
            <person name="Romanel E."/>
            <person name="Alves-Ferreira M."/>
            <person name="Kulheim C."/>
            <person name="Foley W."/>
            <person name="Carocha V."/>
            <person name="Paiva J."/>
            <person name="Kudrna D."/>
            <person name="Brommonschenkel S."/>
            <person name="Pasquali G."/>
            <person name="Byrne M."/>
            <person name="Rigault P."/>
            <person name="Tibbits J."/>
            <person name="Spokevicius A."/>
            <person name="Jones R."/>
            <person name="Steane D."/>
            <person name="Vaillancourt R."/>
            <person name="Potts B."/>
            <person name="Joubert F."/>
            <person name="Barry K."/>
            <person name="Pappas G."/>
            <person name="Strauss S."/>
            <person name="Jaiswal P."/>
            <person name="Grima-Pettenati J."/>
            <person name="Salse J."/>
            <person name="Van D."/>
            <person name="Rokhsar D."/>
            <person name="Schmutz J."/>
        </authorList>
    </citation>
    <scope>NUCLEOTIDE SEQUENCE</scope>
    <source>
        <tissue evidence="8">Leaf extractions</tissue>
    </source>
</reference>
<comment type="catalytic activity">
    <reaction evidence="6">
        <text>4-aminobutanal + NAD(+) + H2O = 4-aminobutanoate + NADH + 2 H(+)</text>
        <dbReference type="Rhea" id="RHEA:19105"/>
        <dbReference type="ChEBI" id="CHEBI:15377"/>
        <dbReference type="ChEBI" id="CHEBI:15378"/>
        <dbReference type="ChEBI" id="CHEBI:57540"/>
        <dbReference type="ChEBI" id="CHEBI:57945"/>
        <dbReference type="ChEBI" id="CHEBI:58264"/>
        <dbReference type="ChEBI" id="CHEBI:59888"/>
        <dbReference type="EC" id="1.2.1.19"/>
    </reaction>
    <physiologicalReaction direction="left-to-right" evidence="6">
        <dbReference type="Rhea" id="RHEA:19106"/>
    </physiologicalReaction>
</comment>
<dbReference type="InParanoid" id="A0A058ZTD2"/>
<dbReference type="InterPro" id="IPR016161">
    <property type="entry name" value="Ald_DH/histidinol_DH"/>
</dbReference>
<organism evidence="9">
    <name type="scientific">Eucalyptus grandis</name>
    <name type="common">Flooded gum</name>
    <dbReference type="NCBI Taxonomy" id="71139"/>
    <lineage>
        <taxon>Eukaryota</taxon>
        <taxon>Viridiplantae</taxon>
        <taxon>Streptophyta</taxon>
        <taxon>Embryophyta</taxon>
        <taxon>Tracheophyta</taxon>
        <taxon>Spermatophyta</taxon>
        <taxon>Magnoliopsida</taxon>
        <taxon>eudicotyledons</taxon>
        <taxon>Gunneridae</taxon>
        <taxon>Pentapetalae</taxon>
        <taxon>rosids</taxon>
        <taxon>malvids</taxon>
        <taxon>Myrtales</taxon>
        <taxon>Myrtaceae</taxon>
        <taxon>Myrtoideae</taxon>
        <taxon>Eucalypteae</taxon>
        <taxon>Eucalyptus</taxon>
    </lineage>
</organism>
<reference evidence="9" key="1">
    <citation type="submission" date="2013-07" db="EMBL/GenBank/DDBJ databases">
        <title>The genome of Eucalyptus grandis.</title>
        <authorList>
            <person name="Schmutz J."/>
            <person name="Hayes R."/>
            <person name="Myburg A."/>
            <person name="Tuskan G."/>
            <person name="Grattapaglia D."/>
            <person name="Rokhsar D.S."/>
        </authorList>
    </citation>
    <scope>NUCLEOTIDE SEQUENCE</scope>
    <source>
        <tissue evidence="9">Leaf extractions</tissue>
    </source>
</reference>
<dbReference type="AlphaFoldDB" id="A0A058ZTD2"/>
<evidence type="ECO:0000313" key="8">
    <source>
        <dbReference type="EMBL" id="KAK2632585.1"/>
    </source>
</evidence>
<evidence type="ECO:0000256" key="1">
    <source>
        <dbReference type="ARBA" id="ARBA00009986"/>
    </source>
</evidence>
<dbReference type="InterPro" id="IPR015590">
    <property type="entry name" value="Aldehyde_DH_dom"/>
</dbReference>
<accession>A0A058ZTD2</accession>
<feature type="domain" description="Aldehyde dehydrogenase" evidence="7">
    <location>
        <begin position="11"/>
        <end position="133"/>
    </location>
</feature>
<proteinExistence type="inferred from homology"/>
<comment type="catalytic activity">
    <reaction evidence="5">
        <text>3-aminopropanal + NAD(+) + H2O = beta-alanine + NADH + 2 H(+)</text>
        <dbReference type="Rhea" id="RHEA:30695"/>
        <dbReference type="ChEBI" id="CHEBI:15377"/>
        <dbReference type="ChEBI" id="CHEBI:15378"/>
        <dbReference type="ChEBI" id="CHEBI:57540"/>
        <dbReference type="ChEBI" id="CHEBI:57945"/>
        <dbReference type="ChEBI" id="CHEBI:57966"/>
        <dbReference type="ChEBI" id="CHEBI:58374"/>
    </reaction>
    <physiologicalReaction direction="left-to-right" evidence="5">
        <dbReference type="Rhea" id="RHEA:30696"/>
    </physiologicalReaction>
</comment>
<dbReference type="EMBL" id="KK198943">
    <property type="protein sequence ID" value="KCW45042.1"/>
    <property type="molecule type" value="Genomic_DNA"/>
</dbReference>
<evidence type="ECO:0000259" key="7">
    <source>
        <dbReference type="Pfam" id="PF00171"/>
    </source>
</evidence>
<dbReference type="GO" id="GO:0110095">
    <property type="term" value="P:cellular detoxification of aldehyde"/>
    <property type="evidence" value="ECO:0007669"/>
    <property type="project" value="UniProtKB-ARBA"/>
</dbReference>
<gene>
    <name evidence="9" type="ORF">EUGRSUZ_L01365</name>
</gene>
<reference evidence="8" key="4">
    <citation type="submission" date="2023-07" db="EMBL/GenBank/DDBJ databases">
        <authorList>
            <person name="Myburg A.A."/>
            <person name="Grattapaglia D."/>
            <person name="Tuskan G.A."/>
            <person name="Hellsten U."/>
            <person name="Hayes R.D."/>
            <person name="Grimwood J."/>
            <person name="Jenkins J."/>
            <person name="Lindquist E."/>
            <person name="Tice H."/>
            <person name="Bauer D."/>
            <person name="Goodstein D.M."/>
            <person name="Dubchak I."/>
            <person name="Poliakov A."/>
            <person name="Mizrachi E."/>
            <person name="Kullan A.R."/>
            <person name="Hussey S.G."/>
            <person name="Pinard D."/>
            <person name="Van D.M."/>
            <person name="Singh P."/>
            <person name="Van J.I."/>
            <person name="Silva-Junior O.B."/>
            <person name="Togawa R.C."/>
            <person name="Pappas M.R."/>
            <person name="Faria D.A."/>
            <person name="Sansaloni C.P."/>
            <person name="Petroli C.D."/>
            <person name="Yang X."/>
            <person name="Ranjan P."/>
            <person name="Tschaplinski T.J."/>
            <person name="Ye C.Y."/>
            <person name="Li T."/>
            <person name="Sterck L."/>
            <person name="Vanneste K."/>
            <person name="Murat F."/>
            <person name="Soler M."/>
            <person name="Clemente H.S."/>
            <person name="Saidi N."/>
            <person name="Cassan-Wang H."/>
            <person name="Dunand C."/>
            <person name="Hefer C.A."/>
            <person name="Bornberg-Bauer E."/>
            <person name="Kersting A.R."/>
            <person name="Vining K."/>
            <person name="Amarasinghe V."/>
            <person name="Ranik M."/>
            <person name="Naithani S."/>
            <person name="Elser J."/>
            <person name="Boyd A.E."/>
            <person name="Liston A."/>
            <person name="Spatafora J.W."/>
            <person name="Dharmwardhana P."/>
            <person name="Raja R."/>
            <person name="Sullivan C."/>
            <person name="Romanel E."/>
            <person name="Alves-Ferreira M."/>
            <person name="Kulheim C."/>
            <person name="Foley W."/>
            <person name="Carocha V."/>
            <person name="Paiva J."/>
            <person name="Kudrna D."/>
            <person name="Brommonschenkel S.H."/>
            <person name="Pasquali G."/>
            <person name="Byrne M."/>
            <person name="Rigault P."/>
            <person name="Tibbits J."/>
            <person name="Spokevicius A."/>
            <person name="Jones R.C."/>
            <person name="Steane D.A."/>
            <person name="Vaillancourt R.E."/>
            <person name="Potts B.M."/>
            <person name="Joubert F."/>
            <person name="Barry K."/>
            <person name="Pappas G.J."/>
            <person name="Strauss S.H."/>
            <person name="Jaiswal P."/>
            <person name="Grima-Pettenati J."/>
            <person name="Salse J."/>
            <person name="Van D.P."/>
            <person name="Rokhsar D.S."/>
            <person name="Schmutz J."/>
        </authorList>
    </citation>
    <scope>NUCLEOTIDE SEQUENCE</scope>
    <source>
        <tissue evidence="8">Leaf extractions</tissue>
    </source>
</reference>
<dbReference type="GO" id="GO:0019145">
    <property type="term" value="F:aminobutyraldehyde dehydrogenase (NAD+) activity"/>
    <property type="evidence" value="ECO:0007669"/>
    <property type="project" value="UniProtKB-EC"/>
</dbReference>
<dbReference type="SUPFAM" id="SSF53720">
    <property type="entry name" value="ALDH-like"/>
    <property type="match status" value="1"/>
</dbReference>
<dbReference type="EMBL" id="MU848427">
    <property type="protein sequence ID" value="KAK2632585.1"/>
    <property type="molecule type" value="Genomic_DNA"/>
</dbReference>
<dbReference type="STRING" id="71139.A0A058ZTD2"/>
<dbReference type="Proteomes" id="UP000030711">
    <property type="component" value="Unassembled WGS sequence"/>
</dbReference>
<keyword evidence="10" id="KW-1185">Reference proteome</keyword>
<feature type="domain" description="Aldehyde dehydrogenase" evidence="7">
    <location>
        <begin position="135"/>
        <end position="180"/>
    </location>
</feature>
<dbReference type="PANTHER" id="PTHR43860:SF2">
    <property type="entry name" value="BETAINE ALDEHYDE DEHYDROGENASE-RELATED"/>
    <property type="match status" value="1"/>
</dbReference>
<dbReference type="PANTHER" id="PTHR43860">
    <property type="entry name" value="BETAINE ALDEHYDE DEHYDROGENASE"/>
    <property type="match status" value="1"/>
</dbReference>